<keyword evidence="1" id="KW-1133">Transmembrane helix</keyword>
<evidence type="ECO:0000313" key="2">
    <source>
        <dbReference type="EMBL" id="CAF0729574.1"/>
    </source>
</evidence>
<dbReference type="Proteomes" id="UP000682733">
    <property type="component" value="Unassembled WGS sequence"/>
</dbReference>
<evidence type="ECO:0000256" key="1">
    <source>
        <dbReference type="SAM" id="Phobius"/>
    </source>
</evidence>
<feature type="transmembrane region" description="Helical" evidence="1">
    <location>
        <begin position="157"/>
        <end position="175"/>
    </location>
</feature>
<keyword evidence="1" id="KW-0812">Transmembrane</keyword>
<dbReference type="EMBL" id="CAJOBC010001652">
    <property type="protein sequence ID" value="CAF3691069.1"/>
    <property type="molecule type" value="Genomic_DNA"/>
</dbReference>
<dbReference type="Proteomes" id="UP000677228">
    <property type="component" value="Unassembled WGS sequence"/>
</dbReference>
<dbReference type="AlphaFoldDB" id="A0A814AB12"/>
<dbReference type="Proteomes" id="UP000681722">
    <property type="component" value="Unassembled WGS sequence"/>
</dbReference>
<gene>
    <name evidence="3" type="ORF">GPM918_LOCUS9083</name>
    <name evidence="2" type="ORF">OVA965_LOCUS699</name>
    <name evidence="5" type="ORF">SRO942_LOCUS9084</name>
    <name evidence="4" type="ORF">TMI583_LOCUS699</name>
</gene>
<name>A0A814AB12_9BILA</name>
<sequence length="236" mass="27445">MGIFAQWFKDYYDYWYYYYRYAPFRIYERVVYTGSLKDWKEYSTVGIFTLDVDTPVTTRMGAGILTGLKFGAFASAISYRNQRTRYRLNKSAAFFKCLKPGGTLFACIVAYSFSIPLVRSLRGQKRTERDIDFDMALVGGLTGLLSSIIWIRNINFFYVAVPFVFFGAGINYGLYNAAHQGYATKPFTMGGYADPLHWKRGSLFGPDYDERIRRFEASLKDAKYREYYNANLKTQW</sequence>
<evidence type="ECO:0000313" key="4">
    <source>
        <dbReference type="EMBL" id="CAF3504500.1"/>
    </source>
</evidence>
<keyword evidence="6" id="KW-1185">Reference proteome</keyword>
<dbReference type="EMBL" id="CAJNOK010000105">
    <property type="protein sequence ID" value="CAF0729574.1"/>
    <property type="molecule type" value="Genomic_DNA"/>
</dbReference>
<proteinExistence type="predicted"/>
<evidence type="ECO:0000313" key="6">
    <source>
        <dbReference type="Proteomes" id="UP000663829"/>
    </source>
</evidence>
<feature type="transmembrane region" description="Helical" evidence="1">
    <location>
        <begin position="133"/>
        <end position="151"/>
    </location>
</feature>
<protein>
    <submittedName>
        <fullName evidence="3">Uncharacterized protein</fullName>
    </submittedName>
</protein>
<organism evidence="3 6">
    <name type="scientific">Didymodactylos carnosus</name>
    <dbReference type="NCBI Taxonomy" id="1234261"/>
    <lineage>
        <taxon>Eukaryota</taxon>
        <taxon>Metazoa</taxon>
        <taxon>Spiralia</taxon>
        <taxon>Gnathifera</taxon>
        <taxon>Rotifera</taxon>
        <taxon>Eurotatoria</taxon>
        <taxon>Bdelloidea</taxon>
        <taxon>Philodinida</taxon>
        <taxon>Philodinidae</taxon>
        <taxon>Didymodactylos</taxon>
    </lineage>
</organism>
<evidence type="ECO:0000313" key="5">
    <source>
        <dbReference type="EMBL" id="CAF3691069.1"/>
    </source>
</evidence>
<dbReference type="OrthoDB" id="9971968at2759"/>
<comment type="caution">
    <text evidence="3">The sequence shown here is derived from an EMBL/GenBank/DDBJ whole genome shotgun (WGS) entry which is preliminary data.</text>
</comment>
<dbReference type="Proteomes" id="UP000663829">
    <property type="component" value="Unassembled WGS sequence"/>
</dbReference>
<reference evidence="3" key="1">
    <citation type="submission" date="2021-02" db="EMBL/GenBank/DDBJ databases">
        <authorList>
            <person name="Nowell W R."/>
        </authorList>
    </citation>
    <scope>NUCLEOTIDE SEQUENCE</scope>
</reference>
<dbReference type="EMBL" id="CAJOBA010000105">
    <property type="protein sequence ID" value="CAF3504500.1"/>
    <property type="molecule type" value="Genomic_DNA"/>
</dbReference>
<accession>A0A814AB12</accession>
<dbReference type="EMBL" id="CAJNOQ010001652">
    <property type="protein sequence ID" value="CAF0909750.1"/>
    <property type="molecule type" value="Genomic_DNA"/>
</dbReference>
<evidence type="ECO:0000313" key="3">
    <source>
        <dbReference type="EMBL" id="CAF0909750.1"/>
    </source>
</evidence>
<keyword evidence="1" id="KW-0472">Membrane</keyword>
<feature type="transmembrane region" description="Helical" evidence="1">
    <location>
        <begin position="101"/>
        <end position="121"/>
    </location>
</feature>